<name>A0ABS2Q8I6_9BACL</name>
<sequence length="97" mass="11342">MKTFLFCREDLTQNVLFLHPCVALRASSFRMAVQIFALKSKMKVKAIGAVGKETTRIQLTKRHWFRTEEQIHFIVAHKKEKEKQAVGWLQQDKKIGI</sequence>
<comment type="caution">
    <text evidence="1">The sequence shown here is derived from an EMBL/GenBank/DDBJ whole genome shotgun (WGS) entry which is preliminary data.</text>
</comment>
<protein>
    <submittedName>
        <fullName evidence="1">Uncharacterized protein</fullName>
    </submittedName>
</protein>
<dbReference type="RefSeq" id="WP_205006543.1">
    <property type="nucleotide sequence ID" value="NZ_CBCRXA010000007.1"/>
</dbReference>
<evidence type="ECO:0000313" key="1">
    <source>
        <dbReference type="EMBL" id="MBM7658063.1"/>
    </source>
</evidence>
<keyword evidence="2" id="KW-1185">Reference proteome</keyword>
<dbReference type="EMBL" id="JAFBEV010000011">
    <property type="protein sequence ID" value="MBM7658063.1"/>
    <property type="molecule type" value="Genomic_DNA"/>
</dbReference>
<dbReference type="Proteomes" id="UP000823201">
    <property type="component" value="Unassembled WGS sequence"/>
</dbReference>
<proteinExistence type="predicted"/>
<reference evidence="1 2" key="1">
    <citation type="submission" date="2021-01" db="EMBL/GenBank/DDBJ databases">
        <title>Genomic Encyclopedia of Type Strains, Phase IV (KMG-IV): sequencing the most valuable type-strain genomes for metagenomic binning, comparative biology and taxonomic classification.</title>
        <authorList>
            <person name="Goeker M."/>
        </authorList>
    </citation>
    <scope>NUCLEOTIDE SEQUENCE [LARGE SCALE GENOMIC DNA]</scope>
    <source>
        <strain evidence="1 2">DSM 100968</strain>
    </source>
</reference>
<accession>A0ABS2Q8I6</accession>
<evidence type="ECO:0000313" key="2">
    <source>
        <dbReference type="Proteomes" id="UP000823201"/>
    </source>
</evidence>
<gene>
    <name evidence="1" type="ORF">JOC27_001515</name>
</gene>
<organism evidence="1 2">
    <name type="scientific">Sporolactobacillus spathodeae</name>
    <dbReference type="NCBI Taxonomy" id="1465502"/>
    <lineage>
        <taxon>Bacteria</taxon>
        <taxon>Bacillati</taxon>
        <taxon>Bacillota</taxon>
        <taxon>Bacilli</taxon>
        <taxon>Bacillales</taxon>
        <taxon>Sporolactobacillaceae</taxon>
        <taxon>Sporolactobacillus</taxon>
    </lineage>
</organism>